<dbReference type="SMART" id="SM00863">
    <property type="entry name" value="tRNA_SAD"/>
    <property type="match status" value="1"/>
</dbReference>
<comment type="function">
    <text evidence="11">Catalyzes the attachment of alanine to tRNA(Ala) in a two-step reaction: alanine is first activated by ATP to form Ala-AMP and then transferred to the acceptor end of tRNA(Ala). Also edits incorrectly charged Ser-tRNA(Ala) and Gly-tRNA(Ala) via its editing domain.</text>
</comment>
<keyword evidence="8 11" id="KW-0694">RNA-binding</keyword>
<dbReference type="SUPFAM" id="SSF55681">
    <property type="entry name" value="Class II aaRS and biotin synthetases"/>
    <property type="match status" value="1"/>
</dbReference>
<feature type="binding site" evidence="11">
    <location>
        <position position="567"/>
    </location>
    <ligand>
        <name>Zn(2+)</name>
        <dbReference type="ChEBI" id="CHEBI:29105"/>
    </ligand>
</feature>
<evidence type="ECO:0000256" key="5">
    <source>
        <dbReference type="ARBA" id="ARBA00022741"/>
    </source>
</evidence>
<accession>A0ABW7I4L1</accession>
<dbReference type="InterPro" id="IPR018163">
    <property type="entry name" value="Thr/Ala-tRNA-synth_IIc_edit"/>
</dbReference>
<dbReference type="InterPro" id="IPR012947">
    <property type="entry name" value="tRNA_SAD"/>
</dbReference>
<sequence>MPTLNDIRSTFLSYFDRNDHRVVDSSPLVPRNDPTLMFTNSGMVQFKNLFTGVEKRDYVRATTSQKCVRAGGKHNDLDNVGYTARHHTFFEMMGNFSFGDYFKDDAIRFAWELLTRDFGIDKSKLLVTVYHTDEEAATIWKKVAGLPDERIIRIATDDNFWSMGPTGPCGPCSEIFYDHGPEIWGGPPGSPEEDGDRFIEIWNLVFMQNERFEDGTQRDLDMQSIDTGMGLERIGALLQGKHDNYDTDLMRALIEASAHATSTDPDGPGNVHHRVIADHLRSTSFLMADGVMPSNEGRGYVLRRIMRRAMRHAHLLGAKDPVMHRLVPSLVGQMGQAFPELGRAQGMIEEMLRLEETRFKQTLDRGLGLLDDALQDLGEGADLPGETAFKLYDTFGFPLDLTQDALREKGRGVDIAGFDAAMAEQKAKARAAWAGTGEAVDQAVWYDIAEAKGVTDFLGYDTESAEAQIVALVKDGAQAESAGEGDTVQIVLNQTPFYAEAGGQVGDSGTLRCEGGEARITDTRKVAGVFIHFAEVTRGKITRGAAAQLEVDHDRRSAIRANHSATHLLHEALREVLGDHVAQRGSLNAEDRLRFDFSHTKALSADELARVEADVNAYIRQNAPVQTRIMTPDEARELGAQALFGEKYGDEVRVVSMGRKDGSGRGADGATYSIELCGGTHVSGTGDIGLFVLLGDAASSAGVRRIEALTGDAALRYLGGHSKALTEIAGALKVRPEDAQARVRALMDERRALVQEVAQLRRDLAMAGGAGKGGEAEIEEIGGKRLIAQVMSGVAGKDLPGLIDQLKAKVESGAVLLIADTGGKAAVAAGVTEDMTGSLSAVDMVRAAVTELGGKGGGGRADLAQGGAADAANSDAAIDAVRNLLKG</sequence>
<evidence type="ECO:0000256" key="1">
    <source>
        <dbReference type="ARBA" id="ARBA00008226"/>
    </source>
</evidence>
<keyword evidence="7 11" id="KW-0067">ATP-binding</keyword>
<dbReference type="InterPro" id="IPR050058">
    <property type="entry name" value="Ala-tRNA_ligase"/>
</dbReference>
<evidence type="ECO:0000256" key="9">
    <source>
        <dbReference type="ARBA" id="ARBA00022917"/>
    </source>
</evidence>
<keyword evidence="5 11" id="KW-0547">Nucleotide-binding</keyword>
<comment type="caution">
    <text evidence="13">The sequence shown here is derived from an EMBL/GenBank/DDBJ whole genome shotgun (WGS) entry which is preliminary data.</text>
</comment>
<evidence type="ECO:0000313" key="13">
    <source>
        <dbReference type="EMBL" id="MFH0252915.1"/>
    </source>
</evidence>
<keyword evidence="4 11" id="KW-0479">Metal-binding</keyword>
<organism evidence="13 14">
    <name type="scientific">Roseovarius aquimarinus</name>
    <dbReference type="NCBI Taxonomy" id="1229156"/>
    <lineage>
        <taxon>Bacteria</taxon>
        <taxon>Pseudomonadati</taxon>
        <taxon>Pseudomonadota</taxon>
        <taxon>Alphaproteobacteria</taxon>
        <taxon>Rhodobacterales</taxon>
        <taxon>Roseobacteraceae</taxon>
        <taxon>Roseovarius</taxon>
    </lineage>
</organism>
<proteinExistence type="inferred from homology"/>
<feature type="binding site" evidence="11">
    <location>
        <position position="563"/>
    </location>
    <ligand>
        <name>Zn(2+)</name>
        <dbReference type="ChEBI" id="CHEBI:29105"/>
    </ligand>
</feature>
<keyword evidence="11" id="KW-0963">Cytoplasm</keyword>
<dbReference type="Gene3D" id="3.30.980.10">
    <property type="entry name" value="Threonyl-trna Synthetase, Chain A, domain 2"/>
    <property type="match status" value="1"/>
</dbReference>
<dbReference type="Pfam" id="PF07973">
    <property type="entry name" value="tRNA_SAD"/>
    <property type="match status" value="1"/>
</dbReference>
<comment type="cofactor">
    <cofactor evidence="11">
        <name>Zn(2+)</name>
        <dbReference type="ChEBI" id="CHEBI:29105"/>
    </cofactor>
    <text evidence="11">Binds 1 zinc ion per subunit.</text>
</comment>
<keyword evidence="10 11" id="KW-0030">Aminoacyl-tRNA synthetase</keyword>
<protein>
    <recommendedName>
        <fullName evidence="11">Alanine--tRNA ligase</fullName>
        <ecNumber evidence="11">6.1.1.7</ecNumber>
    </recommendedName>
    <alternativeName>
        <fullName evidence="11">Alanyl-tRNA synthetase</fullName>
        <shortName evidence="11">AlaRS</shortName>
    </alternativeName>
</protein>
<name>A0ABW7I4L1_9RHOB</name>
<dbReference type="NCBIfam" id="TIGR00344">
    <property type="entry name" value="alaS"/>
    <property type="match status" value="1"/>
</dbReference>
<dbReference type="EMBL" id="JBIHMM010000001">
    <property type="protein sequence ID" value="MFH0252915.1"/>
    <property type="molecule type" value="Genomic_DNA"/>
</dbReference>
<evidence type="ECO:0000256" key="10">
    <source>
        <dbReference type="ARBA" id="ARBA00023146"/>
    </source>
</evidence>
<dbReference type="SUPFAM" id="SSF101353">
    <property type="entry name" value="Putative anticodon-binding domain of alanyl-tRNA synthetase (AlaRS)"/>
    <property type="match status" value="1"/>
</dbReference>
<evidence type="ECO:0000259" key="12">
    <source>
        <dbReference type="PROSITE" id="PS50860"/>
    </source>
</evidence>
<dbReference type="Pfam" id="PF02272">
    <property type="entry name" value="DHHA1"/>
    <property type="match status" value="1"/>
</dbReference>
<dbReference type="InterPro" id="IPR018165">
    <property type="entry name" value="Ala-tRNA-synth_IIc_core"/>
</dbReference>
<dbReference type="HAMAP" id="MF_00036_B">
    <property type="entry name" value="Ala_tRNA_synth_B"/>
    <property type="match status" value="1"/>
</dbReference>
<dbReference type="Pfam" id="PF01411">
    <property type="entry name" value="tRNA-synt_2c"/>
    <property type="match status" value="1"/>
</dbReference>
<dbReference type="Gene3D" id="3.30.54.20">
    <property type="match status" value="1"/>
</dbReference>
<keyword evidence="2 11" id="KW-0820">tRNA-binding</keyword>
<dbReference type="PANTHER" id="PTHR11777:SF9">
    <property type="entry name" value="ALANINE--TRNA LIGASE, CYTOPLASMIC"/>
    <property type="match status" value="1"/>
</dbReference>
<dbReference type="InterPro" id="IPR045864">
    <property type="entry name" value="aa-tRNA-synth_II/BPL/LPL"/>
</dbReference>
<dbReference type="InterPro" id="IPR002318">
    <property type="entry name" value="Ala-tRNA-lgiase_IIc"/>
</dbReference>
<evidence type="ECO:0000256" key="4">
    <source>
        <dbReference type="ARBA" id="ARBA00022723"/>
    </source>
</evidence>
<dbReference type="CDD" id="cd00673">
    <property type="entry name" value="AlaRS_core"/>
    <property type="match status" value="1"/>
</dbReference>
<comment type="similarity">
    <text evidence="1 11">Belongs to the class-II aminoacyl-tRNA synthetase family.</text>
</comment>
<dbReference type="EC" id="6.1.1.7" evidence="11"/>
<dbReference type="PROSITE" id="PS50860">
    <property type="entry name" value="AA_TRNA_LIGASE_II_ALA"/>
    <property type="match status" value="1"/>
</dbReference>
<keyword evidence="6 11" id="KW-0862">Zinc</keyword>
<feature type="binding site" evidence="11">
    <location>
        <position position="681"/>
    </location>
    <ligand>
        <name>Zn(2+)</name>
        <dbReference type="ChEBI" id="CHEBI:29105"/>
    </ligand>
</feature>
<feature type="binding site" evidence="11">
    <location>
        <position position="677"/>
    </location>
    <ligand>
        <name>Zn(2+)</name>
        <dbReference type="ChEBI" id="CHEBI:29105"/>
    </ligand>
</feature>
<dbReference type="InterPro" id="IPR023033">
    <property type="entry name" value="Ala_tRNA_ligase_euk/bac"/>
</dbReference>
<feature type="domain" description="Alanyl-transfer RNA synthetases family profile" evidence="12">
    <location>
        <begin position="2"/>
        <end position="720"/>
    </location>
</feature>
<dbReference type="InterPro" id="IPR018164">
    <property type="entry name" value="Ala-tRNA-synth_IIc_N"/>
</dbReference>
<keyword evidence="9 11" id="KW-0648">Protein biosynthesis</keyword>
<comment type="subcellular location">
    <subcellularLocation>
        <location evidence="11">Cytoplasm</location>
    </subcellularLocation>
</comment>
<comment type="domain">
    <text evidence="11">Consists of three domains; the N-terminal catalytic domain, the editing domain and the C-terminal C-Ala domain. The editing domain removes incorrectly charged amino acids, while the C-Ala domain, along with tRNA(Ala), serves as a bridge to cooperatively bring together the editing and aminoacylation centers thus stimulating deacylation of misacylated tRNAs.</text>
</comment>
<evidence type="ECO:0000313" key="14">
    <source>
        <dbReference type="Proteomes" id="UP001607157"/>
    </source>
</evidence>
<dbReference type="PRINTS" id="PR00980">
    <property type="entry name" value="TRNASYNTHALA"/>
</dbReference>
<dbReference type="GO" id="GO:0004813">
    <property type="term" value="F:alanine-tRNA ligase activity"/>
    <property type="evidence" value="ECO:0007669"/>
    <property type="project" value="UniProtKB-EC"/>
</dbReference>
<evidence type="ECO:0000256" key="7">
    <source>
        <dbReference type="ARBA" id="ARBA00022840"/>
    </source>
</evidence>
<dbReference type="Gene3D" id="3.10.310.40">
    <property type="match status" value="1"/>
</dbReference>
<evidence type="ECO:0000256" key="2">
    <source>
        <dbReference type="ARBA" id="ARBA00022555"/>
    </source>
</evidence>
<dbReference type="Proteomes" id="UP001607157">
    <property type="component" value="Unassembled WGS sequence"/>
</dbReference>
<dbReference type="Gene3D" id="6.10.250.550">
    <property type="match status" value="1"/>
</dbReference>
<dbReference type="Gene3D" id="3.30.930.10">
    <property type="entry name" value="Bira Bifunctional Protein, Domain 2"/>
    <property type="match status" value="1"/>
</dbReference>
<evidence type="ECO:0000256" key="6">
    <source>
        <dbReference type="ARBA" id="ARBA00022833"/>
    </source>
</evidence>
<dbReference type="RefSeq" id="WP_377168708.1">
    <property type="nucleotide sequence ID" value="NZ_JBHTJC010000001.1"/>
</dbReference>
<dbReference type="Gene3D" id="2.40.30.130">
    <property type="match status" value="1"/>
</dbReference>
<comment type="catalytic activity">
    <reaction evidence="11">
        <text>tRNA(Ala) + L-alanine + ATP = L-alanyl-tRNA(Ala) + AMP + diphosphate</text>
        <dbReference type="Rhea" id="RHEA:12540"/>
        <dbReference type="Rhea" id="RHEA-COMP:9657"/>
        <dbReference type="Rhea" id="RHEA-COMP:9923"/>
        <dbReference type="ChEBI" id="CHEBI:30616"/>
        <dbReference type="ChEBI" id="CHEBI:33019"/>
        <dbReference type="ChEBI" id="CHEBI:57972"/>
        <dbReference type="ChEBI" id="CHEBI:78442"/>
        <dbReference type="ChEBI" id="CHEBI:78497"/>
        <dbReference type="ChEBI" id="CHEBI:456215"/>
        <dbReference type="EC" id="6.1.1.7"/>
    </reaction>
</comment>
<keyword evidence="14" id="KW-1185">Reference proteome</keyword>
<reference evidence="13 14" key="1">
    <citation type="submission" date="2024-10" db="EMBL/GenBank/DDBJ databases">
        <authorList>
            <person name="Yang X.-N."/>
        </authorList>
    </citation>
    <scope>NUCLEOTIDE SEQUENCE [LARGE SCALE GENOMIC DNA]</scope>
    <source>
        <strain evidence="13 14">CAU 1059</strain>
    </source>
</reference>
<evidence type="ECO:0000256" key="11">
    <source>
        <dbReference type="HAMAP-Rule" id="MF_00036"/>
    </source>
</evidence>
<keyword evidence="3 11" id="KW-0436">Ligase</keyword>
<dbReference type="InterPro" id="IPR018162">
    <property type="entry name" value="Ala-tRNA-ligase_IIc_anticod-bd"/>
</dbReference>
<dbReference type="InterPro" id="IPR003156">
    <property type="entry name" value="DHHA1_dom"/>
</dbReference>
<evidence type="ECO:0000256" key="3">
    <source>
        <dbReference type="ARBA" id="ARBA00022598"/>
    </source>
</evidence>
<dbReference type="InterPro" id="IPR009000">
    <property type="entry name" value="Transl_B-barrel_sf"/>
</dbReference>
<gene>
    <name evidence="11 13" type="primary">alaS</name>
    <name evidence="13" type="ORF">ACGRVM_03360</name>
</gene>
<dbReference type="SUPFAM" id="SSF55186">
    <property type="entry name" value="ThrRS/AlaRS common domain"/>
    <property type="match status" value="1"/>
</dbReference>
<dbReference type="PANTHER" id="PTHR11777">
    <property type="entry name" value="ALANYL-TRNA SYNTHETASE"/>
    <property type="match status" value="1"/>
</dbReference>
<evidence type="ECO:0000256" key="8">
    <source>
        <dbReference type="ARBA" id="ARBA00022884"/>
    </source>
</evidence>
<dbReference type="SUPFAM" id="SSF50447">
    <property type="entry name" value="Translation proteins"/>
    <property type="match status" value="1"/>
</dbReference>